<evidence type="ECO:0008006" key="3">
    <source>
        <dbReference type="Google" id="ProtNLM"/>
    </source>
</evidence>
<dbReference type="Proteomes" id="UP000007755">
    <property type="component" value="Unassembled WGS sequence"/>
</dbReference>
<organism evidence="2">
    <name type="scientific">Acromyrmex echinatior</name>
    <name type="common">Panamanian leafcutter ant</name>
    <name type="synonym">Acromyrmex octospinosus echinatior</name>
    <dbReference type="NCBI Taxonomy" id="103372"/>
    <lineage>
        <taxon>Eukaryota</taxon>
        <taxon>Metazoa</taxon>
        <taxon>Ecdysozoa</taxon>
        <taxon>Arthropoda</taxon>
        <taxon>Hexapoda</taxon>
        <taxon>Insecta</taxon>
        <taxon>Pterygota</taxon>
        <taxon>Neoptera</taxon>
        <taxon>Endopterygota</taxon>
        <taxon>Hymenoptera</taxon>
        <taxon>Apocrita</taxon>
        <taxon>Aculeata</taxon>
        <taxon>Formicoidea</taxon>
        <taxon>Formicidae</taxon>
        <taxon>Myrmicinae</taxon>
        <taxon>Acromyrmex</taxon>
    </lineage>
</organism>
<dbReference type="Gene3D" id="3.30.420.10">
    <property type="entry name" value="Ribonuclease H-like superfamily/Ribonuclease H"/>
    <property type="match status" value="1"/>
</dbReference>
<dbReference type="OrthoDB" id="9986793at2759"/>
<dbReference type="EMBL" id="GL888156">
    <property type="protein sequence ID" value="EGI66419.1"/>
    <property type="molecule type" value="Genomic_DNA"/>
</dbReference>
<gene>
    <name evidence="1" type="ORF">G5I_05054</name>
</gene>
<dbReference type="PANTHER" id="PTHR47326">
    <property type="entry name" value="TRANSPOSABLE ELEMENT TC3 TRANSPOSASE-LIKE PROTEIN"/>
    <property type="match status" value="1"/>
</dbReference>
<keyword evidence="2" id="KW-1185">Reference proteome</keyword>
<dbReference type="InParanoid" id="F4WH94"/>
<reference evidence="1" key="1">
    <citation type="submission" date="2011-02" db="EMBL/GenBank/DDBJ databases">
        <title>The genome of the leaf-cutting ant Acromyrmex echinatior suggests key adaptations to social evolution and fungus farming.</title>
        <authorList>
            <person name="Nygaard S."/>
            <person name="Zhang G."/>
        </authorList>
    </citation>
    <scope>NUCLEOTIDE SEQUENCE</scope>
</reference>
<dbReference type="GO" id="GO:0003676">
    <property type="term" value="F:nucleic acid binding"/>
    <property type="evidence" value="ECO:0007669"/>
    <property type="project" value="InterPro"/>
</dbReference>
<evidence type="ECO:0000313" key="2">
    <source>
        <dbReference type="Proteomes" id="UP000007755"/>
    </source>
</evidence>
<dbReference type="eggNOG" id="ENOG502RVCY">
    <property type="taxonomic scope" value="Eukaryota"/>
</dbReference>
<dbReference type="PANTHER" id="PTHR47326:SF1">
    <property type="entry name" value="HTH PSQ-TYPE DOMAIN-CONTAINING PROTEIN"/>
    <property type="match status" value="1"/>
</dbReference>
<evidence type="ECO:0000313" key="1">
    <source>
        <dbReference type="EMBL" id="EGI66419.1"/>
    </source>
</evidence>
<dbReference type="AlphaFoldDB" id="F4WH94"/>
<accession>F4WH94</accession>
<proteinExistence type="predicted"/>
<protein>
    <recommendedName>
        <fullName evidence="3">Transposable element Tc3 transposase</fullName>
    </recommendedName>
</protein>
<name>F4WH94_ACREC</name>
<sequence>VWFQQDGVPAHFAVATRDYLNEIFHNKWIGRRGSIEWPPRSPDLAPLDYFYWGYLKMKLDANHPQTIPELKEEIRRTINEISPQLCQNVIENFVKRMNVCKQSRGGHLSDIVFYI</sequence>
<dbReference type="InterPro" id="IPR036397">
    <property type="entry name" value="RNaseH_sf"/>
</dbReference>
<feature type="non-terminal residue" evidence="1">
    <location>
        <position position="1"/>
    </location>
</feature>